<organism evidence="1 2">
    <name type="scientific">Candidatus Roizmanbacteria bacterium RIFCSPLOWO2_02_FULL_43_10</name>
    <dbReference type="NCBI Taxonomy" id="1802078"/>
    <lineage>
        <taxon>Bacteria</taxon>
        <taxon>Candidatus Roizmaniibacteriota</taxon>
    </lineage>
</organism>
<evidence type="ECO:0000313" key="1">
    <source>
        <dbReference type="EMBL" id="OGK59749.1"/>
    </source>
</evidence>
<comment type="caution">
    <text evidence="1">The sequence shown here is derived from an EMBL/GenBank/DDBJ whole genome shotgun (WGS) entry which is preliminary data.</text>
</comment>
<sequence length="102" mass="11526">MGICNLQHQKRGLKMLVGRVILGNGRFGYQILDAIMAVVMRWPAGAAPWLQMTVDTRTLRVTFAFMGDQSEPGVTGRTPFYFTRISLLLAMILEHARIYTHT</sequence>
<reference evidence="1 2" key="1">
    <citation type="journal article" date="2016" name="Nat. Commun.">
        <title>Thousands of microbial genomes shed light on interconnected biogeochemical processes in an aquifer system.</title>
        <authorList>
            <person name="Anantharaman K."/>
            <person name="Brown C.T."/>
            <person name="Hug L.A."/>
            <person name="Sharon I."/>
            <person name="Castelle C.J."/>
            <person name="Probst A.J."/>
            <person name="Thomas B.C."/>
            <person name="Singh A."/>
            <person name="Wilkins M.J."/>
            <person name="Karaoz U."/>
            <person name="Brodie E.L."/>
            <person name="Williams K.H."/>
            <person name="Hubbard S.S."/>
            <person name="Banfield J.F."/>
        </authorList>
    </citation>
    <scope>NUCLEOTIDE SEQUENCE [LARGE SCALE GENOMIC DNA]</scope>
</reference>
<dbReference type="AlphaFoldDB" id="A0A1F7JVW3"/>
<protein>
    <submittedName>
        <fullName evidence="1">Uncharacterized protein</fullName>
    </submittedName>
</protein>
<dbReference type="Proteomes" id="UP000176269">
    <property type="component" value="Unassembled WGS sequence"/>
</dbReference>
<proteinExistence type="predicted"/>
<dbReference type="EMBL" id="MGBC01000037">
    <property type="protein sequence ID" value="OGK59749.1"/>
    <property type="molecule type" value="Genomic_DNA"/>
</dbReference>
<evidence type="ECO:0000313" key="2">
    <source>
        <dbReference type="Proteomes" id="UP000176269"/>
    </source>
</evidence>
<name>A0A1F7JVW3_9BACT</name>
<accession>A0A1F7JVW3</accession>
<gene>
    <name evidence="1" type="ORF">A3I56_00760</name>
</gene>